<protein>
    <recommendedName>
        <fullName evidence="5">Thioesterase/thiol ester dehydrase-isomerase</fullName>
    </recommendedName>
</protein>
<evidence type="ECO:0000313" key="3">
    <source>
        <dbReference type="EMBL" id="EPS96040.1"/>
    </source>
</evidence>
<dbReference type="InParanoid" id="S8F2L8"/>
<name>S8F2L8_FOMSC</name>
<feature type="region of interest" description="Disordered" evidence="2">
    <location>
        <begin position="201"/>
        <end position="269"/>
    </location>
</feature>
<dbReference type="InterPro" id="IPR051490">
    <property type="entry name" value="THEM6_lcsJ_thioesterase"/>
</dbReference>
<dbReference type="Pfam" id="PF13279">
    <property type="entry name" value="4HBT_2"/>
    <property type="match status" value="1"/>
</dbReference>
<proteinExistence type="inferred from homology"/>
<organism evidence="3 4">
    <name type="scientific">Fomitopsis schrenkii</name>
    <name type="common">Brown rot fungus</name>
    <dbReference type="NCBI Taxonomy" id="2126942"/>
    <lineage>
        <taxon>Eukaryota</taxon>
        <taxon>Fungi</taxon>
        <taxon>Dikarya</taxon>
        <taxon>Basidiomycota</taxon>
        <taxon>Agaricomycotina</taxon>
        <taxon>Agaricomycetes</taxon>
        <taxon>Polyporales</taxon>
        <taxon>Fomitopsis</taxon>
    </lineage>
</organism>
<dbReference type="Proteomes" id="UP000015241">
    <property type="component" value="Unassembled WGS sequence"/>
</dbReference>
<dbReference type="PANTHER" id="PTHR12475:SF4">
    <property type="entry name" value="PROTEIN THEM6"/>
    <property type="match status" value="1"/>
</dbReference>
<feature type="compositionally biased region" description="Low complexity" evidence="2">
    <location>
        <begin position="254"/>
        <end position="265"/>
    </location>
</feature>
<keyword evidence="4" id="KW-1185">Reference proteome</keyword>
<dbReference type="InterPro" id="IPR029069">
    <property type="entry name" value="HotDog_dom_sf"/>
</dbReference>
<dbReference type="Gene3D" id="3.10.129.10">
    <property type="entry name" value="Hotdog Thioesterase"/>
    <property type="match status" value="1"/>
</dbReference>
<dbReference type="HOGENOM" id="CLU_043860_1_0_1"/>
<dbReference type="EMBL" id="KE504195">
    <property type="protein sequence ID" value="EPS96040.1"/>
    <property type="molecule type" value="Genomic_DNA"/>
</dbReference>
<sequence>MFADGFFKDIIPDAVKSLARVPAIPRLSGGSLGYSVLKYVALLLFLVNIRSWPLTWHLRVFHPVFTLRLRWYLLQLRLLFKPKQVKRSIKAKWLGELRPVGLDPLEFVHVWKNWASLDDCDYNMHLSNSCYAKSLDCVRLEVALRCFPTLFRAGGWIALGATHYNFLREIPMLSRYEVRLRIASWDSKWIYIIARYVTPPQKNSKKGRADKALPVNSNANSVQDENMHTGGAPYPVLHTPSDLLDSDSKSGVSTPTAAPRPTPRTVHVEPDGATLNCVIVNALCFKIGRITIPPALVLAAEGFASPAGAGARAYSPENPPPAMEEVRKLWGEEPTDMRKLQAFYAGGWRAVPEGERWWEPALAELEERRKAGMEIVGSLRQGMEDVRSL</sequence>
<feature type="compositionally biased region" description="Polar residues" evidence="2">
    <location>
        <begin position="215"/>
        <end position="224"/>
    </location>
</feature>
<dbReference type="OrthoDB" id="265761at2759"/>
<evidence type="ECO:0000313" key="4">
    <source>
        <dbReference type="Proteomes" id="UP000015241"/>
    </source>
</evidence>
<dbReference type="AlphaFoldDB" id="S8F2L8"/>
<dbReference type="SUPFAM" id="SSF54637">
    <property type="entry name" value="Thioesterase/thiol ester dehydrase-isomerase"/>
    <property type="match status" value="1"/>
</dbReference>
<reference evidence="3 4" key="1">
    <citation type="journal article" date="2012" name="Science">
        <title>The Paleozoic origin of enzymatic lignin decomposition reconstructed from 31 fungal genomes.</title>
        <authorList>
            <person name="Floudas D."/>
            <person name="Binder M."/>
            <person name="Riley R."/>
            <person name="Barry K."/>
            <person name="Blanchette R.A."/>
            <person name="Henrissat B."/>
            <person name="Martinez A.T."/>
            <person name="Otillar R."/>
            <person name="Spatafora J.W."/>
            <person name="Yadav J.S."/>
            <person name="Aerts A."/>
            <person name="Benoit I."/>
            <person name="Boyd A."/>
            <person name="Carlson A."/>
            <person name="Copeland A."/>
            <person name="Coutinho P.M."/>
            <person name="de Vries R.P."/>
            <person name="Ferreira P."/>
            <person name="Findley K."/>
            <person name="Foster B."/>
            <person name="Gaskell J."/>
            <person name="Glotzer D."/>
            <person name="Gorecki P."/>
            <person name="Heitman J."/>
            <person name="Hesse C."/>
            <person name="Hori C."/>
            <person name="Igarashi K."/>
            <person name="Jurgens J.A."/>
            <person name="Kallen N."/>
            <person name="Kersten P."/>
            <person name="Kohler A."/>
            <person name="Kuees U."/>
            <person name="Kumar T.K.A."/>
            <person name="Kuo A."/>
            <person name="LaButti K."/>
            <person name="Larrondo L.F."/>
            <person name="Lindquist E."/>
            <person name="Ling A."/>
            <person name="Lombard V."/>
            <person name="Lucas S."/>
            <person name="Lundell T."/>
            <person name="Martin R."/>
            <person name="McLaughlin D.J."/>
            <person name="Morgenstern I."/>
            <person name="Morin E."/>
            <person name="Murat C."/>
            <person name="Nagy L.G."/>
            <person name="Nolan M."/>
            <person name="Ohm R.A."/>
            <person name="Patyshakuliyeva A."/>
            <person name="Rokas A."/>
            <person name="Ruiz-Duenas F.J."/>
            <person name="Sabat G."/>
            <person name="Salamov A."/>
            <person name="Samejima M."/>
            <person name="Schmutz J."/>
            <person name="Slot J.C."/>
            <person name="St John F."/>
            <person name="Stenlid J."/>
            <person name="Sun H."/>
            <person name="Sun S."/>
            <person name="Syed K."/>
            <person name="Tsang A."/>
            <person name="Wiebenga A."/>
            <person name="Young D."/>
            <person name="Pisabarro A."/>
            <person name="Eastwood D.C."/>
            <person name="Martin F."/>
            <person name="Cullen D."/>
            <person name="Grigoriev I.V."/>
            <person name="Hibbett D.S."/>
        </authorList>
    </citation>
    <scope>NUCLEOTIDE SEQUENCE</scope>
    <source>
        <strain evidence="4">FP-58527</strain>
    </source>
</reference>
<evidence type="ECO:0000256" key="1">
    <source>
        <dbReference type="ARBA" id="ARBA00038476"/>
    </source>
</evidence>
<dbReference type="PANTHER" id="PTHR12475">
    <property type="match status" value="1"/>
</dbReference>
<evidence type="ECO:0000256" key="2">
    <source>
        <dbReference type="SAM" id="MobiDB-lite"/>
    </source>
</evidence>
<dbReference type="eggNOG" id="KOG4366">
    <property type="taxonomic scope" value="Eukaryota"/>
</dbReference>
<accession>S8F2L8</accession>
<gene>
    <name evidence="3" type="ORF">FOMPIDRAFT_1131174</name>
</gene>
<evidence type="ECO:0008006" key="5">
    <source>
        <dbReference type="Google" id="ProtNLM"/>
    </source>
</evidence>
<comment type="similarity">
    <text evidence="1">Belongs to the lcsJ thioesterase family.</text>
</comment>